<sequence>MTSYKDIVRAKQAYIDSTDATVLERHAALMKKLLAEGWADEENENYAAAFMYKNACKALVLRYFDEGYCEEDHEALESYVLAALPDMTKRGLTATARTLKACLDFVSSVNDIMKDADAVARRVRDAGWNPVARSSEECREVAGIMNAKIAAVEKLGGGRNIFGKGSAGRDFLADVVSDLRQVAEFALARAEEFDDKEIGGFLSAKLTYLDEERKAGVEAWQSSSALSGRGASVHILCTPFPDEAKLFAVARTEDGSVRLAVVEAADLVTLGKTERARLTDALARRRTDLIVVGFDAFAGDPAASAVARSLLALGKAGRQVYVTDGSGKRPVYDFVLDEARKDGAVTAVDFAYLAMPPFAGMIKRLKEAELIKEDGSDDEFVRRNLVFAGYVGLNDALRSGGGDWRTRAKERSAAGSGAASEYLATLPDQELFIDDGWGDFSSSIAEVQSGRLHFDYDDIPMYNAANIRKITSSSTLGVVAKCGLISEYCLLRNADKSTWEKLGREEMASRIEEATRLVLRTLGIVKDPVVEVLDKLEKKGAGGICYNGGEKIVYLYRSARDYDWIRGAVCHECFHALQHKAMYGGWFDWLQKEFGVTRGRIKQWRVNSNGDDDYGIRGRYFDIDDQPEAYLVQVFESDARAFEFDCAEAAAAVRHLVDLE</sequence>
<evidence type="ECO:0000313" key="2">
    <source>
        <dbReference type="Proteomes" id="UP000886857"/>
    </source>
</evidence>
<evidence type="ECO:0000313" key="1">
    <source>
        <dbReference type="EMBL" id="HIU98668.1"/>
    </source>
</evidence>
<protein>
    <submittedName>
        <fullName evidence="1">Uncharacterized protein</fullName>
    </submittedName>
</protein>
<dbReference type="AlphaFoldDB" id="A0A9D1N9Q5"/>
<gene>
    <name evidence="1" type="ORF">IAC73_02350</name>
</gene>
<organism evidence="1 2">
    <name type="scientific">Candidatus Limadaptatus stercoripullorum</name>
    <dbReference type="NCBI Taxonomy" id="2840846"/>
    <lineage>
        <taxon>Bacteria</taxon>
        <taxon>Bacillati</taxon>
        <taxon>Bacillota</taxon>
        <taxon>Clostridia</taxon>
        <taxon>Eubacteriales</taxon>
        <taxon>Candidatus Limadaptatus</taxon>
    </lineage>
</organism>
<dbReference type="EMBL" id="DVOE01000034">
    <property type="protein sequence ID" value="HIU98668.1"/>
    <property type="molecule type" value="Genomic_DNA"/>
</dbReference>
<reference evidence="1" key="1">
    <citation type="submission" date="2020-10" db="EMBL/GenBank/DDBJ databases">
        <authorList>
            <person name="Gilroy R."/>
        </authorList>
    </citation>
    <scope>NUCLEOTIDE SEQUENCE</scope>
    <source>
        <strain evidence="1">10406</strain>
    </source>
</reference>
<comment type="caution">
    <text evidence="1">The sequence shown here is derived from an EMBL/GenBank/DDBJ whole genome shotgun (WGS) entry which is preliminary data.</text>
</comment>
<dbReference type="Proteomes" id="UP000886857">
    <property type="component" value="Unassembled WGS sequence"/>
</dbReference>
<proteinExistence type="predicted"/>
<accession>A0A9D1N9Q5</accession>
<reference evidence="1" key="2">
    <citation type="journal article" date="2021" name="PeerJ">
        <title>Extensive microbial diversity within the chicken gut microbiome revealed by metagenomics and culture.</title>
        <authorList>
            <person name="Gilroy R."/>
            <person name="Ravi A."/>
            <person name="Getino M."/>
            <person name="Pursley I."/>
            <person name="Horton D.L."/>
            <person name="Alikhan N.F."/>
            <person name="Baker D."/>
            <person name="Gharbi K."/>
            <person name="Hall N."/>
            <person name="Watson M."/>
            <person name="Adriaenssens E.M."/>
            <person name="Foster-Nyarko E."/>
            <person name="Jarju S."/>
            <person name="Secka A."/>
            <person name="Antonio M."/>
            <person name="Oren A."/>
            <person name="Chaudhuri R.R."/>
            <person name="La Ragione R."/>
            <person name="Hildebrand F."/>
            <person name="Pallen M.J."/>
        </authorList>
    </citation>
    <scope>NUCLEOTIDE SEQUENCE</scope>
    <source>
        <strain evidence="1">10406</strain>
    </source>
</reference>
<name>A0A9D1N9Q5_9FIRM</name>